<reference evidence="2 3" key="1">
    <citation type="submission" date="2024-05" db="EMBL/GenBank/DDBJ databases">
        <authorList>
            <person name="Wallberg A."/>
        </authorList>
    </citation>
    <scope>NUCLEOTIDE SEQUENCE [LARGE SCALE GENOMIC DNA]</scope>
</reference>
<dbReference type="SMART" id="SM00587">
    <property type="entry name" value="CHK"/>
    <property type="match status" value="1"/>
</dbReference>
<dbReference type="InterPro" id="IPR011009">
    <property type="entry name" value="Kinase-like_dom_sf"/>
</dbReference>
<dbReference type="InterPro" id="IPR004119">
    <property type="entry name" value="EcKL"/>
</dbReference>
<dbReference type="Gene3D" id="3.90.1200.10">
    <property type="match status" value="1"/>
</dbReference>
<dbReference type="Pfam" id="PF02958">
    <property type="entry name" value="EcKL"/>
    <property type="match status" value="1"/>
</dbReference>
<accession>A0AAV2QM44</accession>
<sequence>GCEKGEGYTSVLVRVDVKAVIIYEEIHEDAYDPHEIEYHVIIKFGSQDPLEKGMYDTLRFNQRELLLYTHAIDELNAFQLEKSDNEFPINIPKFVYGKYSDKNYVLVLENMKMDYFSIININNALNFEQAKAALSQLARLHAVSYVYNKDNNILKKFPCFKADEQLKNIFIMGYNFAFEFIIEYLQTKPDMKILLEKIKNAKSSIINDCKESFKEQYIPYITCLNHGDSWNNNIMVKDCANERNDNDGRYKICVIDWQLCHWDTPAYDLQNFIAGSTTPDLRSEHLDNLLQHYHVCFTEVTNKLGSPTPNWGYEQLKKEYDRLNAYGFLKKIMFSVNLSDAQKELVTGDKHGTLNPCLNNGKKILSTFLIPVLLKPFFVNAQISILFDPIKKELISEKTSHFNERVIKILLEAEKIGIFERK</sequence>
<gene>
    <name evidence="2" type="ORF">MNOR_LOCUS13726</name>
</gene>
<organism evidence="2 3">
    <name type="scientific">Meganyctiphanes norvegica</name>
    <name type="common">Northern krill</name>
    <name type="synonym">Thysanopoda norvegica</name>
    <dbReference type="NCBI Taxonomy" id="48144"/>
    <lineage>
        <taxon>Eukaryota</taxon>
        <taxon>Metazoa</taxon>
        <taxon>Ecdysozoa</taxon>
        <taxon>Arthropoda</taxon>
        <taxon>Crustacea</taxon>
        <taxon>Multicrustacea</taxon>
        <taxon>Malacostraca</taxon>
        <taxon>Eumalacostraca</taxon>
        <taxon>Eucarida</taxon>
        <taxon>Euphausiacea</taxon>
        <taxon>Euphausiidae</taxon>
        <taxon>Meganyctiphanes</taxon>
    </lineage>
</organism>
<evidence type="ECO:0000313" key="3">
    <source>
        <dbReference type="Proteomes" id="UP001497623"/>
    </source>
</evidence>
<dbReference type="AlphaFoldDB" id="A0AAV2QM44"/>
<dbReference type="InterPro" id="IPR015897">
    <property type="entry name" value="CHK_kinase-like"/>
</dbReference>
<name>A0AAV2QM44_MEGNR</name>
<protein>
    <recommendedName>
        <fullName evidence="1">CHK kinase-like domain-containing protein</fullName>
    </recommendedName>
</protein>
<dbReference type="Proteomes" id="UP001497623">
    <property type="component" value="Unassembled WGS sequence"/>
</dbReference>
<comment type="caution">
    <text evidence="2">The sequence shown here is derived from an EMBL/GenBank/DDBJ whole genome shotgun (WGS) entry which is preliminary data.</text>
</comment>
<dbReference type="EMBL" id="CAXKWB010007974">
    <property type="protein sequence ID" value="CAL4089168.1"/>
    <property type="molecule type" value="Genomic_DNA"/>
</dbReference>
<evidence type="ECO:0000259" key="1">
    <source>
        <dbReference type="SMART" id="SM00587"/>
    </source>
</evidence>
<feature type="domain" description="CHK kinase-like" evidence="1">
    <location>
        <begin position="106"/>
        <end position="303"/>
    </location>
</feature>
<feature type="non-terminal residue" evidence="2">
    <location>
        <position position="1"/>
    </location>
</feature>
<evidence type="ECO:0000313" key="2">
    <source>
        <dbReference type="EMBL" id="CAL4089168.1"/>
    </source>
</evidence>
<dbReference type="SUPFAM" id="SSF56112">
    <property type="entry name" value="Protein kinase-like (PK-like)"/>
    <property type="match status" value="1"/>
</dbReference>
<keyword evidence="3" id="KW-1185">Reference proteome</keyword>
<proteinExistence type="predicted"/>
<dbReference type="PANTHER" id="PTHR11012:SF30">
    <property type="entry name" value="PROTEIN KINASE-LIKE DOMAIN-CONTAINING"/>
    <property type="match status" value="1"/>
</dbReference>
<dbReference type="PANTHER" id="PTHR11012">
    <property type="entry name" value="PROTEIN KINASE-LIKE DOMAIN-CONTAINING"/>
    <property type="match status" value="1"/>
</dbReference>